<gene>
    <name evidence="3" type="ORF">CSIM01_10206</name>
</gene>
<feature type="transmembrane region" description="Helical" evidence="2">
    <location>
        <begin position="62"/>
        <end position="81"/>
    </location>
</feature>
<keyword evidence="2" id="KW-0472">Membrane</keyword>
<dbReference type="OrthoDB" id="3231000at2759"/>
<protein>
    <submittedName>
        <fullName evidence="3">Uncharacterized protein</fullName>
    </submittedName>
</protein>
<feature type="region of interest" description="Disordered" evidence="1">
    <location>
        <begin position="142"/>
        <end position="168"/>
    </location>
</feature>
<dbReference type="EMBL" id="JFBX01000562">
    <property type="protein sequence ID" value="KXH35447.1"/>
    <property type="molecule type" value="Genomic_DNA"/>
</dbReference>
<comment type="caution">
    <text evidence="3">The sequence shown here is derived from an EMBL/GenBank/DDBJ whole genome shotgun (WGS) entry which is preliminary data.</text>
</comment>
<sequence length="168" mass="18908">MVLLGALALLFILLSDFYKYVTGTFMGHIEIKLNRGVLYSERAPQEEQWLSTYKQFRMVGSVLWWLGLSLFCILFVVSFLIGMFRDVDLGARVLGYGIALMSFPAVIVVSLALLPSLRWKLVQLLRKAREGDEEIAISCNSPEPTTRMAELASDVSNRANSEDEVPNE</sequence>
<keyword evidence="2" id="KW-0812">Transmembrane</keyword>
<evidence type="ECO:0000256" key="2">
    <source>
        <dbReference type="SAM" id="Phobius"/>
    </source>
</evidence>
<dbReference type="Proteomes" id="UP000070328">
    <property type="component" value="Unassembled WGS sequence"/>
</dbReference>
<reference evidence="3 4" key="1">
    <citation type="submission" date="2014-02" db="EMBL/GenBank/DDBJ databases">
        <title>The genome sequence of Colletotrichum simmondsii CBS122122.</title>
        <authorList>
            <person name="Baroncelli R."/>
            <person name="Thon M.R."/>
        </authorList>
    </citation>
    <scope>NUCLEOTIDE SEQUENCE [LARGE SCALE GENOMIC DNA]</scope>
    <source>
        <strain evidence="3 4">CBS122122</strain>
    </source>
</reference>
<dbReference type="AlphaFoldDB" id="A0A135SI47"/>
<evidence type="ECO:0000256" key="1">
    <source>
        <dbReference type="SAM" id="MobiDB-lite"/>
    </source>
</evidence>
<organism evidence="3 4">
    <name type="scientific">Colletotrichum simmondsii</name>
    <dbReference type="NCBI Taxonomy" id="703756"/>
    <lineage>
        <taxon>Eukaryota</taxon>
        <taxon>Fungi</taxon>
        <taxon>Dikarya</taxon>
        <taxon>Ascomycota</taxon>
        <taxon>Pezizomycotina</taxon>
        <taxon>Sordariomycetes</taxon>
        <taxon>Hypocreomycetidae</taxon>
        <taxon>Glomerellales</taxon>
        <taxon>Glomerellaceae</taxon>
        <taxon>Colletotrichum</taxon>
        <taxon>Colletotrichum acutatum species complex</taxon>
    </lineage>
</organism>
<name>A0A135SI47_9PEZI</name>
<evidence type="ECO:0000313" key="3">
    <source>
        <dbReference type="EMBL" id="KXH35447.1"/>
    </source>
</evidence>
<keyword evidence="4" id="KW-1185">Reference proteome</keyword>
<accession>A0A135SI47</accession>
<feature type="transmembrane region" description="Helical" evidence="2">
    <location>
        <begin position="93"/>
        <end position="114"/>
    </location>
</feature>
<evidence type="ECO:0000313" key="4">
    <source>
        <dbReference type="Proteomes" id="UP000070328"/>
    </source>
</evidence>
<keyword evidence="2" id="KW-1133">Transmembrane helix</keyword>
<proteinExistence type="predicted"/>